<dbReference type="Gene3D" id="1.25.40.10">
    <property type="entry name" value="Tetratricopeptide repeat domain"/>
    <property type="match status" value="2"/>
</dbReference>
<organism evidence="1 2">
    <name type="scientific">Aliikangiella maris</name>
    <dbReference type="NCBI Taxonomy" id="3162458"/>
    <lineage>
        <taxon>Bacteria</taxon>
        <taxon>Pseudomonadati</taxon>
        <taxon>Pseudomonadota</taxon>
        <taxon>Gammaproteobacteria</taxon>
        <taxon>Oceanospirillales</taxon>
        <taxon>Pleioneaceae</taxon>
        <taxon>Aliikangiella</taxon>
    </lineage>
</organism>
<dbReference type="EMBL" id="JBEVCJ010000009">
    <property type="protein sequence ID" value="MET1255336.1"/>
    <property type="molecule type" value="Genomic_DNA"/>
</dbReference>
<dbReference type="PROSITE" id="PS50110">
    <property type="entry name" value="RESPONSE_REGULATORY"/>
    <property type="match status" value="1"/>
</dbReference>
<keyword evidence="2" id="KW-1185">Reference proteome</keyword>
<dbReference type="PANTHER" id="PTHR43228:SF1">
    <property type="entry name" value="TWO-COMPONENT RESPONSE REGULATOR ARR22"/>
    <property type="match status" value="1"/>
</dbReference>
<dbReference type="Gene3D" id="3.40.50.2300">
    <property type="match status" value="1"/>
</dbReference>
<dbReference type="InterPro" id="IPR019734">
    <property type="entry name" value="TPR_rpt"/>
</dbReference>
<dbReference type="SUPFAM" id="SSF52172">
    <property type="entry name" value="CheY-like"/>
    <property type="match status" value="1"/>
</dbReference>
<dbReference type="Pfam" id="PF13181">
    <property type="entry name" value="TPR_8"/>
    <property type="match status" value="1"/>
</dbReference>
<name>A0ABV2BTR3_9GAMM</name>
<sequence length="552" mass="63015">MSENVLLAKKPLVRYSQKTVLIIEDFTEFARSLRGMMQRMGSKNISLVYNGEDAIQACRERKFDIILSDYNLGNTKDGQQVLEELISFNLLKTNSVFIMITAENTTAMVMGALEFQPDSYLTKPFSGSILKSRLDKAIHKKEILSPVSQLMNKKRWKEAISTSDELIQQHPKFRMAFLRLKFNCLRKLKAYDKALELTTQIVNERPIPWAMLGVGEIFYAKNELTKAADLFTDMTNEFPMVIEAYDWLAKVLHEQGRPIEAQNTLLKAVERSPKALHRQKLLGDIAEENDDVDTMTQAFRQAVKFGKNSAFSTPDEYIKLTKSIGMQLKGNSDADRSKLIAESETVFESLDRRFKENPTVQFRSAVAHADFSSITQDEQKMQKYLNAANKYYNRIEEHIGSKESIEISESLKHLGQNELAESILEEAVEQYFDDPDFLQKAEKLTTNKNLIANSKKANQLNNKAIESFRVKDFSSAIDYFSQASEIAPNNVNINLNHVQSLLKRAQSSKNKNNDLSKAEKILSSITKLSPEDSRYSRYSELSRLTQLMIQSL</sequence>
<dbReference type="Proteomes" id="UP001548189">
    <property type="component" value="Unassembled WGS sequence"/>
</dbReference>
<dbReference type="Pfam" id="PF00072">
    <property type="entry name" value="Response_reg"/>
    <property type="match status" value="1"/>
</dbReference>
<dbReference type="InterPro" id="IPR001789">
    <property type="entry name" value="Sig_transdc_resp-reg_receiver"/>
</dbReference>
<dbReference type="InterPro" id="IPR011990">
    <property type="entry name" value="TPR-like_helical_dom_sf"/>
</dbReference>
<dbReference type="PROSITE" id="PS50005">
    <property type="entry name" value="TPR"/>
    <property type="match status" value="1"/>
</dbReference>
<evidence type="ECO:0000313" key="1">
    <source>
        <dbReference type="EMBL" id="MET1255336.1"/>
    </source>
</evidence>
<proteinExistence type="predicted"/>
<comment type="caution">
    <text evidence="1">The sequence shown here is derived from an EMBL/GenBank/DDBJ whole genome shotgun (WGS) entry which is preliminary data.</text>
</comment>
<gene>
    <name evidence="1" type="ORF">ABVT43_09385</name>
</gene>
<protein>
    <submittedName>
        <fullName evidence="1">Response regulator</fullName>
    </submittedName>
</protein>
<dbReference type="SMART" id="SM00028">
    <property type="entry name" value="TPR"/>
    <property type="match status" value="2"/>
</dbReference>
<dbReference type="SUPFAM" id="SSF48452">
    <property type="entry name" value="TPR-like"/>
    <property type="match status" value="1"/>
</dbReference>
<dbReference type="InterPro" id="IPR052048">
    <property type="entry name" value="ST_Response_Regulator"/>
</dbReference>
<dbReference type="InterPro" id="IPR011006">
    <property type="entry name" value="CheY-like_superfamily"/>
</dbReference>
<dbReference type="SMART" id="SM00448">
    <property type="entry name" value="REC"/>
    <property type="match status" value="1"/>
</dbReference>
<reference evidence="1 2" key="1">
    <citation type="submission" date="2024-06" db="EMBL/GenBank/DDBJ databases">
        <authorList>
            <person name="Li F."/>
        </authorList>
    </citation>
    <scope>NUCLEOTIDE SEQUENCE [LARGE SCALE GENOMIC DNA]</scope>
    <source>
        <strain evidence="1 2">GXAS 311</strain>
    </source>
</reference>
<accession>A0ABV2BTR3</accession>
<dbReference type="CDD" id="cd17589">
    <property type="entry name" value="REC_TPR"/>
    <property type="match status" value="1"/>
</dbReference>
<dbReference type="PANTHER" id="PTHR43228">
    <property type="entry name" value="TWO-COMPONENT RESPONSE REGULATOR"/>
    <property type="match status" value="1"/>
</dbReference>
<evidence type="ECO:0000313" key="2">
    <source>
        <dbReference type="Proteomes" id="UP001548189"/>
    </source>
</evidence>